<keyword evidence="3" id="KW-0732">Signal</keyword>
<sequence length="212" mass="21801">MCALLDSLLTSSFQAPLAIAASVLGTPVELEARQSCSSLQLVHVAGTTEIGLGIVGTPLALALASSGATTKSITYDTTAEYIVTVAAGAAITEAYLRLQSITCPNQRFVLSGYSKGALVLHKLDLSSTIKSKIASILVFGDPARNINSPWPINNPSVDLSPKDGSSSSQNIASFCNTGDLFCAIPGYSLPAHLAYPTDGSIGVAAAFAKARP</sequence>
<dbReference type="PANTHER" id="PTHR33630">
    <property type="entry name" value="CUTINASE RV1984C-RELATED-RELATED"/>
    <property type="match status" value="1"/>
</dbReference>
<proteinExistence type="predicted"/>
<evidence type="ECO:0000313" key="5">
    <source>
        <dbReference type="Proteomes" id="UP000614334"/>
    </source>
</evidence>
<evidence type="ECO:0000256" key="1">
    <source>
        <dbReference type="ARBA" id="ARBA00022801"/>
    </source>
</evidence>
<dbReference type="Proteomes" id="UP000614334">
    <property type="component" value="Unassembled WGS sequence"/>
</dbReference>
<dbReference type="AlphaFoldDB" id="A0A8H7LXR1"/>
<keyword evidence="1" id="KW-0378">Hydrolase</keyword>
<protein>
    <submittedName>
        <fullName evidence="4">Cutinase</fullName>
    </submittedName>
</protein>
<dbReference type="PANTHER" id="PTHR33630:SF9">
    <property type="entry name" value="CUTINASE 4"/>
    <property type="match status" value="1"/>
</dbReference>
<dbReference type="SUPFAM" id="SSF53474">
    <property type="entry name" value="alpha/beta-Hydrolases"/>
    <property type="match status" value="1"/>
</dbReference>
<dbReference type="EMBL" id="JACYCF010000025">
    <property type="protein sequence ID" value="KAF8749818.1"/>
    <property type="molecule type" value="Genomic_DNA"/>
</dbReference>
<comment type="caution">
    <text evidence="4">The sequence shown here is derived from an EMBL/GenBank/DDBJ whole genome shotgun (WGS) entry which is preliminary data.</text>
</comment>
<evidence type="ECO:0000256" key="3">
    <source>
        <dbReference type="SAM" id="SignalP"/>
    </source>
</evidence>
<evidence type="ECO:0000313" key="4">
    <source>
        <dbReference type="EMBL" id="KAF8749818.1"/>
    </source>
</evidence>
<dbReference type="GO" id="GO:0052689">
    <property type="term" value="F:carboxylic ester hydrolase activity"/>
    <property type="evidence" value="ECO:0007669"/>
    <property type="project" value="UniProtKB-ARBA"/>
</dbReference>
<dbReference type="SMART" id="SM01110">
    <property type="entry name" value="Cutinase"/>
    <property type="match status" value="1"/>
</dbReference>
<accession>A0A8H7LXR1</accession>
<dbReference type="InterPro" id="IPR000675">
    <property type="entry name" value="Cutinase/axe"/>
</dbReference>
<gene>
    <name evidence="4" type="ORF">RHS01_09806</name>
</gene>
<feature type="chain" id="PRO_5034078681" evidence="3">
    <location>
        <begin position="21"/>
        <end position="212"/>
    </location>
</feature>
<dbReference type="InterPro" id="IPR029058">
    <property type="entry name" value="AB_hydrolase_fold"/>
</dbReference>
<reference evidence="4" key="1">
    <citation type="submission" date="2020-09" db="EMBL/GenBank/DDBJ databases">
        <title>Comparative genome analyses of four rice-infecting Rhizoctonia solani isolates reveal extensive enrichment of homogalacturonan modification genes.</title>
        <authorList>
            <person name="Lee D.-Y."/>
            <person name="Jeon J."/>
            <person name="Kim K.-T."/>
            <person name="Cheong K."/>
            <person name="Song H."/>
            <person name="Choi G."/>
            <person name="Ko J."/>
            <person name="Opiyo S.O."/>
            <person name="Zuo S."/>
            <person name="Madhav S."/>
            <person name="Lee Y.-H."/>
            <person name="Wang G.-L."/>
        </authorList>
    </citation>
    <scope>NUCLEOTIDE SEQUENCE</scope>
    <source>
        <strain evidence="4">AG1-IA B2</strain>
    </source>
</reference>
<feature type="signal peptide" evidence="3">
    <location>
        <begin position="1"/>
        <end position="20"/>
    </location>
</feature>
<evidence type="ECO:0000256" key="2">
    <source>
        <dbReference type="ARBA" id="ARBA00023157"/>
    </source>
</evidence>
<name>A0A8H7LXR1_9AGAM</name>
<organism evidence="4 5">
    <name type="scientific">Rhizoctonia solani</name>
    <dbReference type="NCBI Taxonomy" id="456999"/>
    <lineage>
        <taxon>Eukaryota</taxon>
        <taxon>Fungi</taxon>
        <taxon>Dikarya</taxon>
        <taxon>Basidiomycota</taxon>
        <taxon>Agaricomycotina</taxon>
        <taxon>Agaricomycetes</taxon>
        <taxon>Cantharellales</taxon>
        <taxon>Ceratobasidiaceae</taxon>
        <taxon>Rhizoctonia</taxon>
    </lineage>
</organism>
<dbReference type="Gene3D" id="3.40.50.1820">
    <property type="entry name" value="alpha/beta hydrolase"/>
    <property type="match status" value="1"/>
</dbReference>
<keyword evidence="2" id="KW-1015">Disulfide bond</keyword>
<dbReference type="Pfam" id="PF01083">
    <property type="entry name" value="Cutinase"/>
    <property type="match status" value="1"/>
</dbReference>